<protein>
    <submittedName>
        <fullName evidence="3">XRE family transcriptional regulator</fullName>
    </submittedName>
</protein>
<dbReference type="SUPFAM" id="SSF47413">
    <property type="entry name" value="lambda repressor-like DNA-binding domains"/>
    <property type="match status" value="1"/>
</dbReference>
<dbReference type="GO" id="GO:0005829">
    <property type="term" value="C:cytosol"/>
    <property type="evidence" value="ECO:0007669"/>
    <property type="project" value="TreeGrafter"/>
</dbReference>
<evidence type="ECO:0000259" key="2">
    <source>
        <dbReference type="PROSITE" id="PS50943"/>
    </source>
</evidence>
<dbReference type="OrthoDB" id="3188736at2"/>
<dbReference type="InterPro" id="IPR001387">
    <property type="entry name" value="Cro/C1-type_HTH"/>
</dbReference>
<dbReference type="AlphaFoldDB" id="A0A4R5CTD3"/>
<dbReference type="RefSeq" id="WP_131899343.1">
    <property type="nucleotide sequence ID" value="NZ_SMKZ01000044.1"/>
</dbReference>
<proteinExistence type="predicted"/>
<dbReference type="InterPro" id="IPR050807">
    <property type="entry name" value="TransReg_Diox_bact_type"/>
</dbReference>
<gene>
    <name evidence="3" type="ORF">E1269_24015</name>
</gene>
<dbReference type="InParanoid" id="A0A4R5CTD3"/>
<comment type="caution">
    <text evidence="3">The sequence shown here is derived from an EMBL/GenBank/DDBJ whole genome shotgun (WGS) entry which is preliminary data.</text>
</comment>
<dbReference type="Pfam" id="PF13560">
    <property type="entry name" value="HTH_31"/>
    <property type="match status" value="1"/>
</dbReference>
<dbReference type="GO" id="GO:0003700">
    <property type="term" value="F:DNA-binding transcription factor activity"/>
    <property type="evidence" value="ECO:0007669"/>
    <property type="project" value="TreeGrafter"/>
</dbReference>
<evidence type="ECO:0000313" key="4">
    <source>
        <dbReference type="Proteomes" id="UP000294739"/>
    </source>
</evidence>
<organism evidence="3 4">
    <name type="scientific">Jiangella asiatica</name>
    <dbReference type="NCBI Taxonomy" id="2530372"/>
    <lineage>
        <taxon>Bacteria</taxon>
        <taxon>Bacillati</taxon>
        <taxon>Actinomycetota</taxon>
        <taxon>Actinomycetes</taxon>
        <taxon>Jiangellales</taxon>
        <taxon>Jiangellaceae</taxon>
        <taxon>Jiangella</taxon>
    </lineage>
</organism>
<accession>A0A4R5CTD3</accession>
<dbReference type="SMART" id="SM00530">
    <property type="entry name" value="HTH_XRE"/>
    <property type="match status" value="1"/>
</dbReference>
<dbReference type="InterPro" id="IPR010982">
    <property type="entry name" value="Lambda_DNA-bd_dom_sf"/>
</dbReference>
<dbReference type="GO" id="GO:0003677">
    <property type="term" value="F:DNA binding"/>
    <property type="evidence" value="ECO:0007669"/>
    <property type="project" value="UniProtKB-KW"/>
</dbReference>
<dbReference type="EMBL" id="SMKZ01000044">
    <property type="protein sequence ID" value="TDE01065.1"/>
    <property type="molecule type" value="Genomic_DNA"/>
</dbReference>
<dbReference type="PROSITE" id="PS50943">
    <property type="entry name" value="HTH_CROC1"/>
    <property type="match status" value="1"/>
</dbReference>
<sequence>MLGDVLRRTRQEQGRTLADVAGDATVSLPYLSELERGRKEASSEVLAAICDALGVELADVLGAVRRDLVDHRATVIRLDAVRRRPGAPERRHGSGDVLLLAA</sequence>
<dbReference type="PANTHER" id="PTHR46797:SF1">
    <property type="entry name" value="METHYLPHOSPHONATE SYNTHASE"/>
    <property type="match status" value="1"/>
</dbReference>
<reference evidence="3 4" key="1">
    <citation type="submission" date="2019-03" db="EMBL/GenBank/DDBJ databases">
        <title>Draft genome sequences of novel Actinobacteria.</title>
        <authorList>
            <person name="Sahin N."/>
            <person name="Ay H."/>
            <person name="Saygin H."/>
        </authorList>
    </citation>
    <scope>NUCLEOTIDE SEQUENCE [LARGE SCALE GENOMIC DNA]</scope>
    <source>
        <strain evidence="3 4">5K138</strain>
    </source>
</reference>
<evidence type="ECO:0000313" key="3">
    <source>
        <dbReference type="EMBL" id="TDE01065.1"/>
    </source>
</evidence>
<feature type="domain" description="HTH cro/C1-type" evidence="2">
    <location>
        <begin position="6"/>
        <end position="60"/>
    </location>
</feature>
<keyword evidence="1" id="KW-0238">DNA-binding</keyword>
<dbReference type="Gene3D" id="1.10.260.40">
    <property type="entry name" value="lambda repressor-like DNA-binding domains"/>
    <property type="match status" value="1"/>
</dbReference>
<dbReference type="CDD" id="cd00093">
    <property type="entry name" value="HTH_XRE"/>
    <property type="match status" value="1"/>
</dbReference>
<dbReference type="PANTHER" id="PTHR46797">
    <property type="entry name" value="HTH-TYPE TRANSCRIPTIONAL REGULATOR"/>
    <property type="match status" value="1"/>
</dbReference>
<dbReference type="Proteomes" id="UP000294739">
    <property type="component" value="Unassembled WGS sequence"/>
</dbReference>
<keyword evidence="4" id="KW-1185">Reference proteome</keyword>
<evidence type="ECO:0000256" key="1">
    <source>
        <dbReference type="ARBA" id="ARBA00023125"/>
    </source>
</evidence>
<name>A0A4R5CTD3_9ACTN</name>